<sequence>MEAYTLQNSRGRPALAAGAPPSRYQPTTTAPPSGDPKLHILHAGSQRSNATAVKEMNTIPRLCFSILRKPLLNPASSQTVLRRLSGKTGDDEWNVAWEAAWLPEDLSGKNRAPWETDVNFSLPNDTSSSDSQALLPLDADAETRAFVEDMNDNWDQRKGKSPKKSSNADDVAAKKAEDETSLYSLENIRKDYRVKKQRIHAGLWVKEIERMEEAKLGGDSGDADDIQKLLDSASEIFDFPNDDLKRNNHLQVSGSDMKNKPDGWETTSKSLDGNIWEMSQREEDLLLQEFERRIAFNKFQIASFIKTHIFSRRRPIDGWKYMIEEIGPNARKGGKGSVARLPTLADASTQPFHQEETTIHKADVNNPLYQRRRTRGD</sequence>
<dbReference type="AlphaFoldDB" id="A0A328DVH7"/>
<evidence type="ECO:0008006" key="4">
    <source>
        <dbReference type="Google" id="ProtNLM"/>
    </source>
</evidence>
<protein>
    <recommendedName>
        <fullName evidence="4">Mucin-like protein</fullName>
    </recommendedName>
</protein>
<feature type="region of interest" description="Disordered" evidence="1">
    <location>
        <begin position="348"/>
        <end position="377"/>
    </location>
</feature>
<keyword evidence="3" id="KW-1185">Reference proteome</keyword>
<dbReference type="PANTHER" id="PTHR35476:SF2">
    <property type="entry name" value="MUCIN-LIKE PROTEIN"/>
    <property type="match status" value="1"/>
</dbReference>
<comment type="caution">
    <text evidence="2">The sequence shown here is derived from an EMBL/GenBank/DDBJ whole genome shotgun (WGS) entry which is preliminary data.</text>
</comment>
<dbReference type="PANTHER" id="PTHR35476">
    <property type="entry name" value="MUCIN-LIKE PROTEIN"/>
    <property type="match status" value="1"/>
</dbReference>
<name>A0A328DVH7_9ASTE</name>
<organism evidence="2 3">
    <name type="scientific">Cuscuta australis</name>
    <dbReference type="NCBI Taxonomy" id="267555"/>
    <lineage>
        <taxon>Eukaryota</taxon>
        <taxon>Viridiplantae</taxon>
        <taxon>Streptophyta</taxon>
        <taxon>Embryophyta</taxon>
        <taxon>Tracheophyta</taxon>
        <taxon>Spermatophyta</taxon>
        <taxon>Magnoliopsida</taxon>
        <taxon>eudicotyledons</taxon>
        <taxon>Gunneridae</taxon>
        <taxon>Pentapetalae</taxon>
        <taxon>asterids</taxon>
        <taxon>lamiids</taxon>
        <taxon>Solanales</taxon>
        <taxon>Convolvulaceae</taxon>
        <taxon>Cuscuteae</taxon>
        <taxon>Cuscuta</taxon>
        <taxon>Cuscuta subgen. Grammica</taxon>
        <taxon>Cuscuta sect. Cleistogrammica</taxon>
    </lineage>
</organism>
<feature type="region of interest" description="Disordered" evidence="1">
    <location>
        <begin position="151"/>
        <end position="177"/>
    </location>
</feature>
<evidence type="ECO:0000313" key="2">
    <source>
        <dbReference type="EMBL" id="RAL48429.1"/>
    </source>
</evidence>
<dbReference type="InterPro" id="IPR052851">
    <property type="entry name" value="GCD1_mitochondrial"/>
</dbReference>
<gene>
    <name evidence="2" type="ORF">DM860_005853</name>
</gene>
<accession>A0A328DVH7</accession>
<proteinExistence type="predicted"/>
<evidence type="ECO:0000313" key="3">
    <source>
        <dbReference type="Proteomes" id="UP000249390"/>
    </source>
</evidence>
<feature type="compositionally biased region" description="Basic and acidic residues" evidence="1">
    <location>
        <begin position="353"/>
        <end position="363"/>
    </location>
</feature>
<feature type="compositionally biased region" description="Low complexity" evidence="1">
    <location>
        <begin position="9"/>
        <end position="22"/>
    </location>
</feature>
<dbReference type="Proteomes" id="UP000249390">
    <property type="component" value="Unassembled WGS sequence"/>
</dbReference>
<reference evidence="2 3" key="1">
    <citation type="submission" date="2018-06" db="EMBL/GenBank/DDBJ databases">
        <title>The Genome of Cuscuta australis (Dodder) Provides Insight into the Evolution of Plant Parasitism.</title>
        <authorList>
            <person name="Liu H."/>
        </authorList>
    </citation>
    <scope>NUCLEOTIDE SEQUENCE [LARGE SCALE GENOMIC DNA]</scope>
    <source>
        <strain evidence="3">cv. Yunnan</strain>
        <tissue evidence="2">Vines</tissue>
    </source>
</reference>
<evidence type="ECO:0000256" key="1">
    <source>
        <dbReference type="SAM" id="MobiDB-lite"/>
    </source>
</evidence>
<feature type="region of interest" description="Disordered" evidence="1">
    <location>
        <begin position="1"/>
        <end position="38"/>
    </location>
</feature>
<dbReference type="EMBL" id="NQVE01000098">
    <property type="protein sequence ID" value="RAL48429.1"/>
    <property type="molecule type" value="Genomic_DNA"/>
</dbReference>